<dbReference type="GO" id="GO:0000781">
    <property type="term" value="C:chromosome, telomeric region"/>
    <property type="evidence" value="ECO:0007669"/>
    <property type="project" value="GOC"/>
</dbReference>
<dbReference type="GO" id="GO:0006606">
    <property type="term" value="P:protein import into nucleus"/>
    <property type="evidence" value="ECO:0007669"/>
    <property type="project" value="EnsemblFungi"/>
</dbReference>
<dbReference type="GO" id="GO:0017056">
    <property type="term" value="F:structural constituent of nuclear pore"/>
    <property type="evidence" value="ECO:0007669"/>
    <property type="project" value="EnsemblFungi"/>
</dbReference>
<protein>
    <submittedName>
        <fullName evidence="6">LADA_0G08768g1_1</fullName>
    </submittedName>
</protein>
<feature type="domain" description="Nucleoporin NUP120 helical" evidence="5">
    <location>
        <begin position="504"/>
        <end position="685"/>
    </location>
</feature>
<feature type="domain" description="Nucleoporin Nup120/160 beta-propeller" evidence="4">
    <location>
        <begin position="75"/>
        <end position="382"/>
    </location>
</feature>
<organism evidence="6 7">
    <name type="scientific">Lachancea dasiensis</name>
    <dbReference type="NCBI Taxonomy" id="1072105"/>
    <lineage>
        <taxon>Eukaryota</taxon>
        <taxon>Fungi</taxon>
        <taxon>Dikarya</taxon>
        <taxon>Ascomycota</taxon>
        <taxon>Saccharomycotina</taxon>
        <taxon>Saccharomycetes</taxon>
        <taxon>Saccharomycetales</taxon>
        <taxon>Saccharomycetaceae</taxon>
        <taxon>Lachancea</taxon>
    </lineage>
</organism>
<evidence type="ECO:0000256" key="3">
    <source>
        <dbReference type="ARBA" id="ARBA00023242"/>
    </source>
</evidence>
<evidence type="ECO:0000313" key="7">
    <source>
        <dbReference type="Proteomes" id="UP000190274"/>
    </source>
</evidence>
<dbReference type="GO" id="GO:0034398">
    <property type="term" value="P:telomere tethering at nuclear periphery"/>
    <property type="evidence" value="ECO:0007669"/>
    <property type="project" value="EnsemblFungi"/>
</dbReference>
<dbReference type="InterPro" id="IPR011990">
    <property type="entry name" value="TPR-like_helical_dom_sf"/>
</dbReference>
<comment type="subcellular location">
    <subcellularLocation>
        <location evidence="1">Nucleus</location>
    </subcellularLocation>
</comment>
<dbReference type="GO" id="GO:0031509">
    <property type="term" value="P:subtelomeric heterochromatin formation"/>
    <property type="evidence" value="ECO:0007669"/>
    <property type="project" value="EnsemblFungi"/>
</dbReference>
<keyword evidence="7" id="KW-1185">Reference proteome</keyword>
<dbReference type="GO" id="GO:0031990">
    <property type="term" value="P:mRNA export from nucleus in response to heat stress"/>
    <property type="evidence" value="ECO:0007669"/>
    <property type="project" value="EnsemblFungi"/>
</dbReference>
<dbReference type="STRING" id="1266660.A0A1G4JU55"/>
<dbReference type="GO" id="GO:0000122">
    <property type="term" value="P:negative regulation of transcription by RNA polymerase II"/>
    <property type="evidence" value="ECO:0007669"/>
    <property type="project" value="EnsemblFungi"/>
</dbReference>
<name>A0A1G4JU55_9SACH</name>
<dbReference type="InterPro" id="IPR059141">
    <property type="entry name" value="Beta-prop_Nup120_160"/>
</dbReference>
<gene>
    <name evidence="6" type="ORF">LADA_0G08768G</name>
</gene>
<dbReference type="GO" id="GO:0042802">
    <property type="term" value="F:identical protein binding"/>
    <property type="evidence" value="ECO:0007669"/>
    <property type="project" value="EnsemblFungi"/>
</dbReference>
<dbReference type="GO" id="GO:0006611">
    <property type="term" value="P:protein export from nucleus"/>
    <property type="evidence" value="ECO:0007669"/>
    <property type="project" value="EnsemblFungi"/>
</dbReference>
<dbReference type="Proteomes" id="UP000190274">
    <property type="component" value="Chromosome G"/>
</dbReference>
<evidence type="ECO:0000259" key="4">
    <source>
        <dbReference type="Pfam" id="PF11715"/>
    </source>
</evidence>
<evidence type="ECO:0000259" key="5">
    <source>
        <dbReference type="Pfam" id="PF22114"/>
    </source>
</evidence>
<evidence type="ECO:0000256" key="1">
    <source>
        <dbReference type="ARBA" id="ARBA00004123"/>
    </source>
</evidence>
<dbReference type="GO" id="GO:0031080">
    <property type="term" value="C:nuclear pore outer ring"/>
    <property type="evidence" value="ECO:0007669"/>
    <property type="project" value="EnsemblFungi"/>
</dbReference>
<dbReference type="GO" id="GO:0000973">
    <property type="term" value="P:post-transcriptional tethering of RNA polymerase II gene DNA at nuclear periphery"/>
    <property type="evidence" value="ECO:0007669"/>
    <property type="project" value="EnsemblFungi"/>
</dbReference>
<keyword evidence="3" id="KW-0539">Nucleus</keyword>
<reference evidence="7" key="1">
    <citation type="submission" date="2016-03" db="EMBL/GenBank/DDBJ databases">
        <authorList>
            <person name="Devillers H."/>
        </authorList>
    </citation>
    <scope>NUCLEOTIDE SEQUENCE [LARGE SCALE GENOMIC DNA]</scope>
</reference>
<evidence type="ECO:0000256" key="2">
    <source>
        <dbReference type="ARBA" id="ARBA00022448"/>
    </source>
</evidence>
<dbReference type="InterPro" id="IPR021717">
    <property type="entry name" value="Nucleoporin_Nup160"/>
</dbReference>
<dbReference type="Pfam" id="PF11715">
    <property type="entry name" value="Beta-prop_Nup120_160"/>
    <property type="match status" value="1"/>
</dbReference>
<dbReference type="AlphaFoldDB" id="A0A1G4JU55"/>
<dbReference type="GO" id="GO:0045944">
    <property type="term" value="P:positive regulation of transcription by RNA polymerase II"/>
    <property type="evidence" value="ECO:0007669"/>
    <property type="project" value="EnsemblFungi"/>
</dbReference>
<proteinExistence type="predicted"/>
<dbReference type="PANTHER" id="PTHR21286:SF0">
    <property type="entry name" value="NUCLEAR PORE COMPLEX PROTEIN NUP160"/>
    <property type="match status" value="1"/>
</dbReference>
<dbReference type="GO" id="GO:0000055">
    <property type="term" value="P:ribosomal large subunit export from nucleus"/>
    <property type="evidence" value="ECO:0007669"/>
    <property type="project" value="EnsemblFungi"/>
</dbReference>
<dbReference type="PANTHER" id="PTHR21286">
    <property type="entry name" value="NUCLEAR PORE COMPLEX PROTEIN NUP160"/>
    <property type="match status" value="1"/>
</dbReference>
<accession>A0A1G4JU55</accession>
<evidence type="ECO:0000313" key="6">
    <source>
        <dbReference type="EMBL" id="SCU94476.1"/>
    </source>
</evidence>
<dbReference type="GO" id="GO:0051664">
    <property type="term" value="P:nuclear pore localization"/>
    <property type="evidence" value="ECO:0007669"/>
    <property type="project" value="EnsemblFungi"/>
</dbReference>
<dbReference type="OrthoDB" id="67716at2759"/>
<sequence length="1026" mass="117320">MGLAGTRLSKIDVNLQGFKKTWQDHKGVDLFLNSDTKPNKVKDQSSDYSNTLRLISEDYVCFHFLAGYSVLSLYSLGNAVAGRTLNIHLPSPMLNSHHTFTIREIKGSLVMELILNDGLYLLLTIPVNCVMDMITEIPENWFKVLNPYDFTIRRPHYIYSVSEIFTVAFLEDGGLVGLSKIENESGESDVTPALFNDNSYLQGLGKILFSRRNAVENHIVVSCALYRDRFLITLTQGCRLKIWDLEKQAVMFEKHLAVDEKHAKRVYETMGQFLSLHDDMLVIFLPFENGIFQMWDLRLDTRGDLVLKAGSTYRSNLSSSSIWSLVDMKLTKPMGVCDSNSFLDLVVLWRSNRVVKLQLLVFLDDALQKHEWIEATNQSLVDLRSDFNLLTNGDTNQAVMNLKAHYTPSLFKVAQRILSDSGVLMSPDSPYSQEYLLNLQSILKDLKKRNEEPSSLTMYQDGLLLVNSLSLYSHSFYKPHSLLESSFYNKGIDSSSGNDLKMFLRTIDGFADTISPSILADISRSLVEAVSTCFPTEIPIKEKFTEIYSTHLNGHTHLANLKKLYEDLNQFDVIAILDTFLEQTTEMVDLERPLIDAIYPNSLLNAAVMESTHQAILIQNNFVINILLIFAFMDFDCSAFLRQINTLLALHYKQSLWIHLYRLDKDLLASQTFSRTSKFGKGTKISTSAEWSSTLAVILKEVYKMAVSPNPLFIEAFDTFVTSGAKSAKSCELYLTTVQQKFSIHSNVAHEFMLGLSYFMCGKYDRAFEFLQKHSYPDVLLQELPDRLYMPLQKDGHLWCDVIGSFKLPNKHSAYYYNLAKLFSVVKSFEYALLCAKKSIKLSTEYGDIEETLVFRNAQLLQYLEILMVFSNYEEILEVLSCSPEIISQDVKASYYRRLLLNLQHRDAFFSIVLKLCCNADGLYLPSQDYSILDTILCGEVDNKDWDTYKRVYSFRLMNGQDRAAAEILYDYLQKSGDLNKRKRCYYIIINILSSFSHENDHWILTNGRPVTLKDLKAELAVLEAQ</sequence>
<dbReference type="EMBL" id="LT598457">
    <property type="protein sequence ID" value="SCU94476.1"/>
    <property type="molecule type" value="Genomic_DNA"/>
</dbReference>
<dbReference type="SUPFAM" id="SSF48452">
    <property type="entry name" value="TPR-like"/>
    <property type="match status" value="1"/>
</dbReference>
<dbReference type="GO" id="GO:0006302">
    <property type="term" value="P:double-strand break repair"/>
    <property type="evidence" value="ECO:0007669"/>
    <property type="project" value="EnsemblFungi"/>
</dbReference>
<keyword evidence="2" id="KW-0813">Transport</keyword>
<dbReference type="InterPro" id="IPR055090">
    <property type="entry name" value="NUP120_helical_saccharomycetes"/>
</dbReference>
<dbReference type="Pfam" id="PF22114">
    <property type="entry name" value="NUP120_helical_2"/>
    <property type="match status" value="1"/>
</dbReference>